<dbReference type="InterPro" id="IPR008927">
    <property type="entry name" value="6-PGluconate_DH-like_C_sf"/>
</dbReference>
<proteinExistence type="inferred from homology"/>
<feature type="domain" description="UDP-glucose/GDP-mannose dehydrogenase C-terminal" evidence="5">
    <location>
        <begin position="333"/>
        <end position="433"/>
    </location>
</feature>
<dbReference type="AlphaFoldDB" id="A0A845UXS5"/>
<gene>
    <name evidence="6" type="ORF">G3I74_04690</name>
</gene>
<accession>A0A845UXS5</accession>
<dbReference type="SUPFAM" id="SSF48179">
    <property type="entry name" value="6-phosphogluconate dehydrogenase C-terminal domain-like"/>
    <property type="match status" value="1"/>
</dbReference>
<dbReference type="Pfam" id="PF00984">
    <property type="entry name" value="UDPG_MGDP_dh"/>
    <property type="match status" value="1"/>
</dbReference>
<evidence type="ECO:0000256" key="3">
    <source>
        <dbReference type="ARBA" id="ARBA00023027"/>
    </source>
</evidence>
<dbReference type="InterPro" id="IPR017476">
    <property type="entry name" value="UDP-Glc/GDP-Man"/>
</dbReference>
<dbReference type="SUPFAM" id="SSF52413">
    <property type="entry name" value="UDP-glucose/GDP-mannose dehydrogenase C-terminal domain"/>
    <property type="match status" value="1"/>
</dbReference>
<comment type="caution">
    <text evidence="6">The sequence shown here is derived from an EMBL/GenBank/DDBJ whole genome shotgun (WGS) entry which is preliminary data.</text>
</comment>
<dbReference type="PANTHER" id="PTHR43491">
    <property type="entry name" value="UDP-N-ACETYL-D-MANNOSAMINE DEHYDROGENASE"/>
    <property type="match status" value="1"/>
</dbReference>
<dbReference type="RefSeq" id="WP_164210433.1">
    <property type="nucleotide sequence ID" value="NZ_JAAGSC010000035.1"/>
</dbReference>
<dbReference type="EMBL" id="JAAGSC010000035">
    <property type="protein sequence ID" value="NDY95022.1"/>
    <property type="molecule type" value="Genomic_DNA"/>
</dbReference>
<evidence type="ECO:0000259" key="5">
    <source>
        <dbReference type="SMART" id="SM00984"/>
    </source>
</evidence>
<dbReference type="PANTHER" id="PTHR43491:SF2">
    <property type="entry name" value="UDP-N-ACETYL-D-MANNOSAMINE DEHYDROGENASE"/>
    <property type="match status" value="1"/>
</dbReference>
<keyword evidence="2" id="KW-0560">Oxidoreductase</keyword>
<dbReference type="Proteomes" id="UP000484885">
    <property type="component" value="Unassembled WGS sequence"/>
</dbReference>
<evidence type="ECO:0000313" key="6">
    <source>
        <dbReference type="EMBL" id="NDY95022.1"/>
    </source>
</evidence>
<dbReference type="PIRSF" id="PIRSF500136">
    <property type="entry name" value="UDP_ManNAc_DH"/>
    <property type="match status" value="1"/>
</dbReference>
<dbReference type="Pfam" id="PF03721">
    <property type="entry name" value="UDPG_MGDP_dh_N"/>
    <property type="match status" value="1"/>
</dbReference>
<evidence type="ECO:0000256" key="4">
    <source>
        <dbReference type="PIRNR" id="PIRNR000124"/>
    </source>
</evidence>
<dbReference type="InterPro" id="IPR028359">
    <property type="entry name" value="UDP_ManNAc/GlcNAc_DH"/>
</dbReference>
<evidence type="ECO:0000256" key="2">
    <source>
        <dbReference type="ARBA" id="ARBA00023002"/>
    </source>
</evidence>
<dbReference type="GO" id="GO:0000271">
    <property type="term" value="P:polysaccharide biosynthetic process"/>
    <property type="evidence" value="ECO:0007669"/>
    <property type="project" value="InterPro"/>
</dbReference>
<dbReference type="Gene3D" id="3.40.50.720">
    <property type="entry name" value="NAD(P)-binding Rossmann-like Domain"/>
    <property type="match status" value="2"/>
</dbReference>
<organism evidence="6 7">
    <name type="scientific">Wenzhouxiangella limi</name>
    <dbReference type="NCBI Taxonomy" id="2707351"/>
    <lineage>
        <taxon>Bacteria</taxon>
        <taxon>Pseudomonadati</taxon>
        <taxon>Pseudomonadota</taxon>
        <taxon>Gammaproteobacteria</taxon>
        <taxon>Chromatiales</taxon>
        <taxon>Wenzhouxiangellaceae</taxon>
        <taxon>Wenzhouxiangella</taxon>
    </lineage>
</organism>
<keyword evidence="3" id="KW-0520">NAD</keyword>
<reference evidence="6 7" key="1">
    <citation type="submission" date="2020-02" db="EMBL/GenBank/DDBJ databases">
        <authorList>
            <person name="Zhang X.-Y."/>
        </authorList>
    </citation>
    <scope>NUCLEOTIDE SEQUENCE [LARGE SCALE GENOMIC DNA]</scope>
    <source>
        <strain evidence="6 7">C33</strain>
    </source>
</reference>
<dbReference type="SUPFAM" id="SSF51735">
    <property type="entry name" value="NAD(P)-binding Rossmann-fold domains"/>
    <property type="match status" value="1"/>
</dbReference>
<dbReference type="InterPro" id="IPR036220">
    <property type="entry name" value="UDP-Glc/GDP-Man_DH_C_sf"/>
</dbReference>
<dbReference type="PIRSF" id="PIRSF000124">
    <property type="entry name" value="UDPglc_GDPman_dh"/>
    <property type="match status" value="1"/>
</dbReference>
<dbReference type="InterPro" id="IPR036291">
    <property type="entry name" value="NAD(P)-bd_dom_sf"/>
</dbReference>
<dbReference type="GO" id="GO:0016628">
    <property type="term" value="F:oxidoreductase activity, acting on the CH-CH group of donors, NAD or NADP as acceptor"/>
    <property type="evidence" value="ECO:0007669"/>
    <property type="project" value="InterPro"/>
</dbReference>
<evidence type="ECO:0000256" key="1">
    <source>
        <dbReference type="ARBA" id="ARBA00006601"/>
    </source>
</evidence>
<dbReference type="GO" id="GO:0016616">
    <property type="term" value="F:oxidoreductase activity, acting on the CH-OH group of donors, NAD or NADP as acceptor"/>
    <property type="evidence" value="ECO:0007669"/>
    <property type="project" value="InterPro"/>
</dbReference>
<dbReference type="GO" id="GO:0051287">
    <property type="term" value="F:NAD binding"/>
    <property type="evidence" value="ECO:0007669"/>
    <property type="project" value="InterPro"/>
</dbReference>
<dbReference type="NCBIfam" id="TIGR03026">
    <property type="entry name" value="NDP-sugDHase"/>
    <property type="match status" value="1"/>
</dbReference>
<dbReference type="Pfam" id="PF03720">
    <property type="entry name" value="UDPG_MGDP_dh_C"/>
    <property type="match status" value="1"/>
</dbReference>
<dbReference type="SMART" id="SM00984">
    <property type="entry name" value="UDPG_MGDP_dh_C"/>
    <property type="match status" value="1"/>
</dbReference>
<protein>
    <submittedName>
        <fullName evidence="6">Nucleotide sugar dehydrogenase</fullName>
    </submittedName>
</protein>
<sequence>MPELQQALADAKIAIIGLGYVGLPLALAFGQLRPTLGFDIDEARVEELQRGRDSSRECSPEELAAATQLRFTSQPADLADCRIFIIAVPTPINSHKRPDLSHLESASELVGQALKPGDLVIFEATVYPGCTEEICVPILERFSDLQCAIEAAERHIDPTKVFHLGYSPERINPGDIAHSLRNVVKITAGATPEAAETVDQLYNQIVQAGTHKASSIRVAEAAKVIENTQRDLNIALVNELALIFNRLGIDTQQVLEAAGTKWNFLPFRPGLVGGHCIGVDPYYLTHKAEEIGHHPEVILAGRRINDAMGQYVAQQVIRLLAHTGKPLKGARCLVLGLTFKENCADIRNTRVVDIIHELQSYGLDVDAHDPWVEPERAEAELALTLLEKPQPGDYDAVILAVAHRQFQTAGIDQIRQWAKPDGVIYDVKGVLPEAQVHGRL</sequence>
<evidence type="ECO:0000313" key="7">
    <source>
        <dbReference type="Proteomes" id="UP000484885"/>
    </source>
</evidence>
<name>A0A845UXS5_9GAMM</name>
<comment type="similarity">
    <text evidence="1 4">Belongs to the UDP-glucose/GDP-mannose dehydrogenase family.</text>
</comment>
<dbReference type="InterPro" id="IPR014027">
    <property type="entry name" value="UDP-Glc/GDP-Man_DH_C"/>
</dbReference>
<dbReference type="InterPro" id="IPR014026">
    <property type="entry name" value="UDP-Glc/GDP-Man_DH_dimer"/>
</dbReference>
<dbReference type="InterPro" id="IPR001732">
    <property type="entry name" value="UDP-Glc/GDP-Man_DH_N"/>
</dbReference>
<keyword evidence="7" id="KW-1185">Reference proteome</keyword>